<accession>A0ABT6TM37</accession>
<evidence type="ECO:0000313" key="4">
    <source>
        <dbReference type="EMBL" id="MDI4647333.1"/>
    </source>
</evidence>
<dbReference type="InterPro" id="IPR002683">
    <property type="entry name" value="PsbP_C"/>
</dbReference>
<feature type="chain" id="PRO_5045997904" evidence="2">
    <location>
        <begin position="28"/>
        <end position="220"/>
    </location>
</feature>
<evidence type="ECO:0000313" key="5">
    <source>
        <dbReference type="Proteomes" id="UP001161691"/>
    </source>
</evidence>
<keyword evidence="2" id="KW-0732">Signal</keyword>
<evidence type="ECO:0000259" key="3">
    <source>
        <dbReference type="Pfam" id="PF01789"/>
    </source>
</evidence>
<name>A0ABT6TM37_9BACL</name>
<feature type="signal peptide" evidence="2">
    <location>
        <begin position="1"/>
        <end position="27"/>
    </location>
</feature>
<dbReference type="Pfam" id="PF01789">
    <property type="entry name" value="PsbP"/>
    <property type="match status" value="1"/>
</dbReference>
<evidence type="ECO:0000256" key="1">
    <source>
        <dbReference type="SAM" id="MobiDB-lite"/>
    </source>
</evidence>
<comment type="caution">
    <text evidence="4">The sequence shown here is derived from an EMBL/GenBank/DDBJ whole genome shotgun (WGS) entry which is preliminary data.</text>
</comment>
<dbReference type="Gene3D" id="3.40.1000.10">
    <property type="entry name" value="Mog1/PsbP, alpha/beta/alpha sandwich"/>
    <property type="match status" value="1"/>
</dbReference>
<protein>
    <submittedName>
        <fullName evidence="4">PsbP-related protein</fullName>
    </submittedName>
</protein>
<feature type="region of interest" description="Disordered" evidence="1">
    <location>
        <begin position="40"/>
        <end position="62"/>
    </location>
</feature>
<dbReference type="Proteomes" id="UP001161691">
    <property type="component" value="Unassembled WGS sequence"/>
</dbReference>
<reference evidence="4" key="1">
    <citation type="submission" date="2023-04" db="EMBL/GenBank/DDBJ databases">
        <title>Comparative genomic analysis of Cohnella hashimotonis sp. nov., isolated from the International Space Station.</title>
        <authorList>
            <person name="Venkateswaran K."/>
            <person name="Simpson A."/>
        </authorList>
    </citation>
    <scope>NUCLEOTIDE SEQUENCE</scope>
    <source>
        <strain evidence="4">F6_2S_P_1</strain>
    </source>
</reference>
<keyword evidence="5" id="KW-1185">Reference proteome</keyword>
<dbReference type="RefSeq" id="WP_282912875.1">
    <property type="nucleotide sequence ID" value="NZ_JAGRPV010000001.1"/>
</dbReference>
<proteinExistence type="predicted"/>
<dbReference type="EMBL" id="JAGRPV010000001">
    <property type="protein sequence ID" value="MDI4647333.1"/>
    <property type="molecule type" value="Genomic_DNA"/>
</dbReference>
<evidence type="ECO:0000256" key="2">
    <source>
        <dbReference type="SAM" id="SignalP"/>
    </source>
</evidence>
<dbReference type="PROSITE" id="PS51257">
    <property type="entry name" value="PROKAR_LIPOPROTEIN"/>
    <property type="match status" value="1"/>
</dbReference>
<organism evidence="4 5">
    <name type="scientific">Cohnella hashimotonis</name>
    <dbReference type="NCBI Taxonomy" id="2826895"/>
    <lineage>
        <taxon>Bacteria</taxon>
        <taxon>Bacillati</taxon>
        <taxon>Bacillota</taxon>
        <taxon>Bacilli</taxon>
        <taxon>Bacillales</taxon>
        <taxon>Paenibacillaceae</taxon>
        <taxon>Cohnella</taxon>
    </lineage>
</organism>
<gene>
    <name evidence="4" type="ORF">KB449_20320</name>
</gene>
<sequence>MLRVKPILKWSLPLSLALVLAACGGGASDKNNDAMLTASELPASSPSASASPSASPGDSGMAPSAQVLPGFVLFKDEGSGVEIQYPEKWELSHDVPGAIVSFMTALEDGDKFRDNVSISMQDLGEDQMDLAQYVELTKQQLQEVITDFKMISEENFSTDDGLDIKVIKYTGKQGDFSLTWQQLLSIKNGKAYILTYLAEDDAFDKYVETVGKMVETLVIY</sequence>
<feature type="domain" description="PsbP C-terminal" evidence="3">
    <location>
        <begin position="70"/>
        <end position="217"/>
    </location>
</feature>